<reference evidence="3" key="1">
    <citation type="journal article" date="2019" name="Int. J. Syst. Evol. Microbiol.">
        <title>The Global Catalogue of Microorganisms (GCM) 10K type strain sequencing project: providing services to taxonomists for standard genome sequencing and annotation.</title>
        <authorList>
            <consortium name="The Broad Institute Genomics Platform"/>
            <consortium name="The Broad Institute Genome Sequencing Center for Infectious Disease"/>
            <person name="Wu L."/>
            <person name="Ma J."/>
        </authorList>
    </citation>
    <scope>NUCLEOTIDE SEQUENCE [LARGE SCALE GENOMIC DNA]</scope>
    <source>
        <strain evidence="3">JCM 16545</strain>
    </source>
</reference>
<dbReference type="EMBL" id="JBHUHV010000019">
    <property type="protein sequence ID" value="MFD2066508.1"/>
    <property type="molecule type" value="Genomic_DNA"/>
</dbReference>
<feature type="signal peptide" evidence="1">
    <location>
        <begin position="1"/>
        <end position="19"/>
    </location>
</feature>
<organism evidence="2 3">
    <name type="scientific">Pontibacter silvestris</name>
    <dbReference type="NCBI Taxonomy" id="2305183"/>
    <lineage>
        <taxon>Bacteria</taxon>
        <taxon>Pseudomonadati</taxon>
        <taxon>Bacteroidota</taxon>
        <taxon>Cytophagia</taxon>
        <taxon>Cytophagales</taxon>
        <taxon>Hymenobacteraceae</taxon>
        <taxon>Pontibacter</taxon>
    </lineage>
</organism>
<proteinExistence type="predicted"/>
<dbReference type="Proteomes" id="UP001597369">
    <property type="component" value="Unassembled WGS sequence"/>
</dbReference>
<protein>
    <recommendedName>
        <fullName evidence="4">DUF3575 domain-containing protein</fullName>
    </recommendedName>
</protein>
<name>A0ABW4WWD1_9BACT</name>
<sequence length="198" mass="22515">MRKTLLLIALLISGLHAFAQSIEVDEFAELTSMTKLELGLQGIGLGYELPFNNKWSANLSAGLGGGYYIYSDGFHSSWIINEPVAYFRSEFKYTYNRVKRLSKSKSVINNAGNYVAFQATYTTRRVFNSNEWNNFADPLNRTLLNEIHWGMQRPLGQKFLFNFHLGLGYAADFDFDYGQVYPAIGAQFGYVLSKGRRL</sequence>
<keyword evidence="3" id="KW-1185">Reference proteome</keyword>
<gene>
    <name evidence="2" type="ORF">ACFSKU_06385</name>
</gene>
<evidence type="ECO:0000313" key="3">
    <source>
        <dbReference type="Proteomes" id="UP001597369"/>
    </source>
</evidence>
<accession>A0ABW4WWD1</accession>
<evidence type="ECO:0000256" key="1">
    <source>
        <dbReference type="SAM" id="SignalP"/>
    </source>
</evidence>
<keyword evidence="1" id="KW-0732">Signal</keyword>
<dbReference type="RefSeq" id="WP_229960303.1">
    <property type="nucleotide sequence ID" value="NZ_JAJJWI010000007.1"/>
</dbReference>
<feature type="chain" id="PRO_5047462836" description="DUF3575 domain-containing protein" evidence="1">
    <location>
        <begin position="20"/>
        <end position="198"/>
    </location>
</feature>
<evidence type="ECO:0008006" key="4">
    <source>
        <dbReference type="Google" id="ProtNLM"/>
    </source>
</evidence>
<evidence type="ECO:0000313" key="2">
    <source>
        <dbReference type="EMBL" id="MFD2066508.1"/>
    </source>
</evidence>
<comment type="caution">
    <text evidence="2">The sequence shown here is derived from an EMBL/GenBank/DDBJ whole genome shotgun (WGS) entry which is preliminary data.</text>
</comment>